<dbReference type="EMBL" id="QEFC01003114">
    <property type="protein sequence ID" value="KAE9449851.1"/>
    <property type="molecule type" value="Genomic_DNA"/>
</dbReference>
<protein>
    <recommendedName>
        <fullName evidence="11">Cytochrome b5 heme-binding domain-containing protein</fullName>
    </recommendedName>
</protein>
<dbReference type="GO" id="GO:0016020">
    <property type="term" value="C:membrane"/>
    <property type="evidence" value="ECO:0007669"/>
    <property type="project" value="TreeGrafter"/>
</dbReference>
<evidence type="ECO:0000256" key="5">
    <source>
        <dbReference type="ARBA" id="ARBA00022824"/>
    </source>
</evidence>
<evidence type="ECO:0000256" key="7">
    <source>
        <dbReference type="ARBA" id="ARBA00023121"/>
    </source>
</evidence>
<evidence type="ECO:0000256" key="9">
    <source>
        <dbReference type="SAM" id="MobiDB-lite"/>
    </source>
</evidence>
<keyword evidence="2" id="KW-0349">Heme</keyword>
<dbReference type="GO" id="GO:0005496">
    <property type="term" value="F:steroid binding"/>
    <property type="evidence" value="ECO:0007669"/>
    <property type="project" value="UniProtKB-KW"/>
</dbReference>
<dbReference type="PANTHER" id="PTHR10281:SF72">
    <property type="entry name" value="NEUDESIN"/>
    <property type="match status" value="1"/>
</dbReference>
<dbReference type="InterPro" id="IPR001199">
    <property type="entry name" value="Cyt_B5-like_heme/steroid-bd"/>
</dbReference>
<evidence type="ECO:0000256" key="2">
    <source>
        <dbReference type="ARBA" id="ARBA00022617"/>
    </source>
</evidence>
<evidence type="ECO:0000256" key="3">
    <source>
        <dbReference type="ARBA" id="ARBA00022665"/>
    </source>
</evidence>
<evidence type="ECO:0000256" key="6">
    <source>
        <dbReference type="ARBA" id="ARBA00023004"/>
    </source>
</evidence>
<dbReference type="OrthoDB" id="547796at2759"/>
<evidence type="ECO:0000256" key="1">
    <source>
        <dbReference type="ARBA" id="ARBA00004240"/>
    </source>
</evidence>
<dbReference type="PANTHER" id="PTHR10281">
    <property type="entry name" value="MEMBRANE-ASSOCIATED PROGESTERONE RECEPTOR COMPONENT-RELATED"/>
    <property type="match status" value="1"/>
</dbReference>
<evidence type="ECO:0000313" key="12">
    <source>
        <dbReference type="EMBL" id="KAE9449851.1"/>
    </source>
</evidence>
<dbReference type="Gene3D" id="3.10.120.10">
    <property type="entry name" value="Cytochrome b5-like heme/steroid binding domain"/>
    <property type="match status" value="2"/>
</dbReference>
<dbReference type="GO" id="GO:0005783">
    <property type="term" value="C:endoplasmic reticulum"/>
    <property type="evidence" value="ECO:0007669"/>
    <property type="project" value="UniProtKB-SubCell"/>
</dbReference>
<feature type="transmembrane region" description="Helical" evidence="10">
    <location>
        <begin position="20"/>
        <end position="43"/>
    </location>
</feature>
<organism evidence="12 13">
    <name type="scientific">Rhododendron williamsianum</name>
    <dbReference type="NCBI Taxonomy" id="262921"/>
    <lineage>
        <taxon>Eukaryota</taxon>
        <taxon>Viridiplantae</taxon>
        <taxon>Streptophyta</taxon>
        <taxon>Embryophyta</taxon>
        <taxon>Tracheophyta</taxon>
        <taxon>Spermatophyta</taxon>
        <taxon>Magnoliopsida</taxon>
        <taxon>eudicotyledons</taxon>
        <taxon>Gunneridae</taxon>
        <taxon>Pentapetalae</taxon>
        <taxon>asterids</taxon>
        <taxon>Ericales</taxon>
        <taxon>Ericaceae</taxon>
        <taxon>Ericoideae</taxon>
        <taxon>Rhodoreae</taxon>
        <taxon>Rhododendron</taxon>
    </lineage>
</organism>
<keyword evidence="10" id="KW-0812">Transmembrane</keyword>
<evidence type="ECO:0000259" key="11">
    <source>
        <dbReference type="SMART" id="SM01117"/>
    </source>
</evidence>
<keyword evidence="10" id="KW-0472">Membrane</keyword>
<comment type="caution">
    <text evidence="12">The sequence shown here is derived from an EMBL/GenBank/DDBJ whole genome shotgun (WGS) entry which is preliminary data.</text>
</comment>
<dbReference type="GO" id="GO:0046872">
    <property type="term" value="F:metal ion binding"/>
    <property type="evidence" value="ECO:0007669"/>
    <property type="project" value="UniProtKB-KW"/>
</dbReference>
<evidence type="ECO:0000256" key="10">
    <source>
        <dbReference type="SAM" id="Phobius"/>
    </source>
</evidence>
<feature type="domain" description="Cytochrome b5 heme-binding" evidence="11">
    <location>
        <begin position="67"/>
        <end position="251"/>
    </location>
</feature>
<dbReference type="SUPFAM" id="SSF55856">
    <property type="entry name" value="Cytochrome b5-like heme/steroid binding domain"/>
    <property type="match status" value="2"/>
</dbReference>
<keyword evidence="10" id="KW-1133">Transmembrane helix</keyword>
<evidence type="ECO:0000256" key="4">
    <source>
        <dbReference type="ARBA" id="ARBA00022723"/>
    </source>
</evidence>
<feature type="region of interest" description="Disordered" evidence="9">
    <location>
        <begin position="256"/>
        <end position="287"/>
    </location>
</feature>
<sequence length="287" mass="31845">MGLYTTVMGGITEYTGLSPAAFFTILAMMAVVYKLVCGMFVAAGDYVAVKKANAYALREPVQLGENVTEEQLRAYDGSDPEKPLLMAIKGQIYDVSRSRYIDRRVSTQVERRSISFVEFGRQDEARKGAEVFCVFKEKYIPQAVGDAKCSELLGLKQRGAMTVADYDLTPIVGISNELLTVVDFSCRMFYGPGGPYALFAGREASRALALMSFDPKDLTENIEGLSASELDVLQDWEYKFMEKYVKVGQLVGAERNQIETEPTENGDKIQEAKHIEENGTQQPPTSE</sequence>
<reference evidence="12 13" key="1">
    <citation type="journal article" date="2019" name="Genome Biol. Evol.">
        <title>The Rhododendron genome and chromosomal organization provide insight into shared whole-genome duplications across the heath family (Ericaceae).</title>
        <authorList>
            <person name="Soza V.L."/>
            <person name="Lindsley D."/>
            <person name="Waalkes A."/>
            <person name="Ramage E."/>
            <person name="Patwardhan R.P."/>
            <person name="Burton J.N."/>
            <person name="Adey A."/>
            <person name="Kumar A."/>
            <person name="Qiu R."/>
            <person name="Shendure J."/>
            <person name="Hall B."/>
        </authorList>
    </citation>
    <scope>NUCLEOTIDE SEQUENCE [LARGE SCALE GENOMIC DNA]</scope>
    <source>
        <strain evidence="12">RSF 1966-606</strain>
    </source>
</reference>
<keyword evidence="6" id="KW-0408">Iron</keyword>
<dbReference type="InterPro" id="IPR036400">
    <property type="entry name" value="Cyt_B5-like_heme/steroid_sf"/>
</dbReference>
<keyword evidence="7" id="KW-0446">Lipid-binding</keyword>
<keyword evidence="4" id="KW-0479">Metal-binding</keyword>
<feature type="non-terminal residue" evidence="12">
    <location>
        <position position="1"/>
    </location>
</feature>
<keyword evidence="13" id="KW-1185">Reference proteome</keyword>
<dbReference type="SMART" id="SM01117">
    <property type="entry name" value="Cyt-b5"/>
    <property type="match status" value="1"/>
</dbReference>
<dbReference type="InterPro" id="IPR050577">
    <property type="entry name" value="MAPR/NEUFC/NENF-like"/>
</dbReference>
<evidence type="ECO:0000256" key="8">
    <source>
        <dbReference type="ARBA" id="ARBA00038357"/>
    </source>
</evidence>
<dbReference type="AlphaFoldDB" id="A0A6A4L259"/>
<gene>
    <name evidence="12" type="ORF">C3L33_18264</name>
</gene>
<comment type="subcellular location">
    <subcellularLocation>
        <location evidence="1">Endoplasmic reticulum</location>
    </subcellularLocation>
</comment>
<dbReference type="Proteomes" id="UP000428333">
    <property type="component" value="Linkage Group LG11"/>
</dbReference>
<accession>A0A6A4L259</accession>
<proteinExistence type="inferred from homology"/>
<feature type="compositionally biased region" description="Polar residues" evidence="9">
    <location>
        <begin position="278"/>
        <end position="287"/>
    </location>
</feature>
<feature type="compositionally biased region" description="Basic and acidic residues" evidence="9">
    <location>
        <begin position="265"/>
        <end position="277"/>
    </location>
</feature>
<evidence type="ECO:0000313" key="13">
    <source>
        <dbReference type="Proteomes" id="UP000428333"/>
    </source>
</evidence>
<keyword evidence="5" id="KW-0256">Endoplasmic reticulum</keyword>
<name>A0A6A4L259_9ERIC</name>
<comment type="similarity">
    <text evidence="8">Belongs to the cytochrome b5 family. MAPR subfamily.</text>
</comment>
<keyword evidence="3" id="KW-0754">Steroid-binding</keyword>